<dbReference type="EMBL" id="MU853223">
    <property type="protein sequence ID" value="KAK4128520.1"/>
    <property type="molecule type" value="Genomic_DNA"/>
</dbReference>
<gene>
    <name evidence="2" type="ORF">N657DRAFT_26641</name>
</gene>
<organism evidence="2 3">
    <name type="scientific">Parathielavia appendiculata</name>
    <dbReference type="NCBI Taxonomy" id="2587402"/>
    <lineage>
        <taxon>Eukaryota</taxon>
        <taxon>Fungi</taxon>
        <taxon>Dikarya</taxon>
        <taxon>Ascomycota</taxon>
        <taxon>Pezizomycotina</taxon>
        <taxon>Sordariomycetes</taxon>
        <taxon>Sordariomycetidae</taxon>
        <taxon>Sordariales</taxon>
        <taxon>Chaetomiaceae</taxon>
        <taxon>Parathielavia</taxon>
    </lineage>
</organism>
<evidence type="ECO:0000256" key="1">
    <source>
        <dbReference type="SAM" id="MobiDB-lite"/>
    </source>
</evidence>
<feature type="region of interest" description="Disordered" evidence="1">
    <location>
        <begin position="1"/>
        <end position="26"/>
    </location>
</feature>
<comment type="caution">
    <text evidence="2">The sequence shown here is derived from an EMBL/GenBank/DDBJ whole genome shotgun (WGS) entry which is preliminary data.</text>
</comment>
<accession>A0AAN6U8Q1</accession>
<evidence type="ECO:0000313" key="3">
    <source>
        <dbReference type="Proteomes" id="UP001302602"/>
    </source>
</evidence>
<proteinExistence type="predicted"/>
<dbReference type="RefSeq" id="XP_062652291.1">
    <property type="nucleotide sequence ID" value="XM_062786521.1"/>
</dbReference>
<reference evidence="2" key="1">
    <citation type="journal article" date="2023" name="Mol. Phylogenet. Evol.">
        <title>Genome-scale phylogeny and comparative genomics of the fungal order Sordariales.</title>
        <authorList>
            <person name="Hensen N."/>
            <person name="Bonometti L."/>
            <person name="Westerberg I."/>
            <person name="Brannstrom I.O."/>
            <person name="Guillou S."/>
            <person name="Cros-Aarteil S."/>
            <person name="Calhoun S."/>
            <person name="Haridas S."/>
            <person name="Kuo A."/>
            <person name="Mondo S."/>
            <person name="Pangilinan J."/>
            <person name="Riley R."/>
            <person name="LaButti K."/>
            <person name="Andreopoulos B."/>
            <person name="Lipzen A."/>
            <person name="Chen C."/>
            <person name="Yan M."/>
            <person name="Daum C."/>
            <person name="Ng V."/>
            <person name="Clum A."/>
            <person name="Steindorff A."/>
            <person name="Ohm R.A."/>
            <person name="Martin F."/>
            <person name="Silar P."/>
            <person name="Natvig D.O."/>
            <person name="Lalanne C."/>
            <person name="Gautier V."/>
            <person name="Ament-Velasquez S.L."/>
            <person name="Kruys A."/>
            <person name="Hutchinson M.I."/>
            <person name="Powell A.J."/>
            <person name="Barry K."/>
            <person name="Miller A.N."/>
            <person name="Grigoriev I.V."/>
            <person name="Debuchy R."/>
            <person name="Gladieux P."/>
            <person name="Hiltunen Thoren M."/>
            <person name="Johannesson H."/>
        </authorList>
    </citation>
    <scope>NUCLEOTIDE SEQUENCE</scope>
    <source>
        <strain evidence="2">CBS 731.68</strain>
    </source>
</reference>
<evidence type="ECO:0000313" key="2">
    <source>
        <dbReference type="EMBL" id="KAK4128520.1"/>
    </source>
</evidence>
<dbReference type="GeneID" id="87823289"/>
<sequence>MDDGSTAEVPPGSGDGRSVGNPAPNHLQALVSTPSTQLRRRGLARRAHEPHPLNLSADALRPYERVMDVSFLMPFGDWTRLPNALLSSDWTQSGIPAQLAEGLGHDIVPFPARRFWTPRGRVTCTRGVRIWVYLHGLPFLPLILFLPVFEAHELGSLGVSIILGKPFLDRCFGDGWPLLVPHTRHGQAAAGSTTTFRVTVLDVPQMWVPTENMPEEMDQFFANSPGTNLALPALPPTTPFMPPLPLSEVSIRTMEDIREWVNNSWLTADPSFHLEEQQ</sequence>
<keyword evidence="3" id="KW-1185">Reference proteome</keyword>
<name>A0AAN6U8Q1_9PEZI</name>
<dbReference type="Proteomes" id="UP001302602">
    <property type="component" value="Unassembled WGS sequence"/>
</dbReference>
<dbReference type="AlphaFoldDB" id="A0AAN6U8Q1"/>
<protein>
    <submittedName>
        <fullName evidence="2">Uncharacterized protein</fullName>
    </submittedName>
</protein>
<reference evidence="2" key="2">
    <citation type="submission" date="2023-05" db="EMBL/GenBank/DDBJ databases">
        <authorList>
            <consortium name="Lawrence Berkeley National Laboratory"/>
            <person name="Steindorff A."/>
            <person name="Hensen N."/>
            <person name="Bonometti L."/>
            <person name="Westerberg I."/>
            <person name="Brannstrom I.O."/>
            <person name="Guillou S."/>
            <person name="Cros-Aarteil S."/>
            <person name="Calhoun S."/>
            <person name="Haridas S."/>
            <person name="Kuo A."/>
            <person name="Mondo S."/>
            <person name="Pangilinan J."/>
            <person name="Riley R."/>
            <person name="Labutti K."/>
            <person name="Andreopoulos B."/>
            <person name="Lipzen A."/>
            <person name="Chen C."/>
            <person name="Yanf M."/>
            <person name="Daum C."/>
            <person name="Ng V."/>
            <person name="Clum A."/>
            <person name="Ohm R."/>
            <person name="Martin F."/>
            <person name="Silar P."/>
            <person name="Natvig D."/>
            <person name="Lalanne C."/>
            <person name="Gautier V."/>
            <person name="Ament-Velasquez S.L."/>
            <person name="Kruys A."/>
            <person name="Hutchinson M.I."/>
            <person name="Powell A.J."/>
            <person name="Barry K."/>
            <person name="Miller A.N."/>
            <person name="Grigoriev I.V."/>
            <person name="Debuchy R."/>
            <person name="Gladieux P."/>
            <person name="Thoren M.H."/>
            <person name="Johannesson H."/>
        </authorList>
    </citation>
    <scope>NUCLEOTIDE SEQUENCE</scope>
    <source>
        <strain evidence="2">CBS 731.68</strain>
    </source>
</reference>